<keyword evidence="2" id="KW-1185">Reference proteome</keyword>
<gene>
    <name evidence="1" type="ORF">HGM15179_017876</name>
</gene>
<proteinExistence type="predicted"/>
<dbReference type="EMBL" id="SWJQ01001127">
    <property type="protein sequence ID" value="TRZ09234.1"/>
    <property type="molecule type" value="Genomic_DNA"/>
</dbReference>
<dbReference type="OrthoDB" id="9950135at2759"/>
<dbReference type="SUPFAM" id="SSF56672">
    <property type="entry name" value="DNA/RNA polymerases"/>
    <property type="match status" value="1"/>
</dbReference>
<reference evidence="1" key="1">
    <citation type="submission" date="2019-04" db="EMBL/GenBank/DDBJ databases">
        <title>Genome assembly of Zosterops borbonicus 15179.</title>
        <authorList>
            <person name="Leroy T."/>
            <person name="Anselmetti Y."/>
            <person name="Tilak M.-K."/>
            <person name="Nabholz B."/>
        </authorList>
    </citation>
    <scope>NUCLEOTIDE SEQUENCE</scope>
    <source>
        <strain evidence="1">HGM_15179</strain>
        <tissue evidence="1">Muscle</tissue>
    </source>
</reference>
<organism evidence="1 2">
    <name type="scientific">Zosterops borbonicus</name>
    <dbReference type="NCBI Taxonomy" id="364589"/>
    <lineage>
        <taxon>Eukaryota</taxon>
        <taxon>Metazoa</taxon>
        <taxon>Chordata</taxon>
        <taxon>Craniata</taxon>
        <taxon>Vertebrata</taxon>
        <taxon>Euteleostomi</taxon>
        <taxon>Archelosauria</taxon>
        <taxon>Archosauria</taxon>
        <taxon>Dinosauria</taxon>
        <taxon>Saurischia</taxon>
        <taxon>Theropoda</taxon>
        <taxon>Coelurosauria</taxon>
        <taxon>Aves</taxon>
        <taxon>Neognathae</taxon>
        <taxon>Neoaves</taxon>
        <taxon>Telluraves</taxon>
        <taxon>Australaves</taxon>
        <taxon>Passeriformes</taxon>
        <taxon>Sylvioidea</taxon>
        <taxon>Zosteropidae</taxon>
        <taxon>Zosterops</taxon>
    </lineage>
</organism>
<sequence length="101" mass="11336">MTAQGWKHCPTICHGLIQDALKKDDTPEDLKYIDIIVWGNTAEEDIEKEKKIIQILLKAYLAIKLSKFVIKPGLNANVLNVGYCGTVHLIKEEVLAVNVIH</sequence>
<accession>A0A8K1G064</accession>
<name>A0A8K1G064_9PASS</name>
<evidence type="ECO:0000313" key="2">
    <source>
        <dbReference type="Proteomes" id="UP000796761"/>
    </source>
</evidence>
<dbReference type="AlphaFoldDB" id="A0A8K1G064"/>
<comment type="caution">
    <text evidence="1">The sequence shown here is derived from an EMBL/GenBank/DDBJ whole genome shotgun (WGS) entry which is preliminary data.</text>
</comment>
<dbReference type="Proteomes" id="UP000796761">
    <property type="component" value="Unassembled WGS sequence"/>
</dbReference>
<dbReference type="InterPro" id="IPR043502">
    <property type="entry name" value="DNA/RNA_pol_sf"/>
</dbReference>
<protein>
    <submittedName>
        <fullName evidence="1">Uncharacterized protein</fullName>
    </submittedName>
</protein>
<evidence type="ECO:0000313" key="1">
    <source>
        <dbReference type="EMBL" id="TRZ09234.1"/>
    </source>
</evidence>